<feature type="domain" description="Cache" evidence="7">
    <location>
        <begin position="35"/>
        <end position="276"/>
    </location>
</feature>
<protein>
    <recommendedName>
        <fullName evidence="7">Cache domain-containing protein</fullName>
    </recommendedName>
</protein>
<evidence type="ECO:0000313" key="8">
    <source>
        <dbReference type="EMBL" id="QEK13462.1"/>
    </source>
</evidence>
<dbReference type="KEGG" id="crs:FQB35_14985"/>
<dbReference type="EMBL" id="CP042243">
    <property type="protein sequence ID" value="QEK13462.1"/>
    <property type="molecule type" value="Genomic_DNA"/>
</dbReference>
<evidence type="ECO:0000259" key="7">
    <source>
        <dbReference type="Pfam" id="PF02743"/>
    </source>
</evidence>
<evidence type="ECO:0000256" key="5">
    <source>
        <dbReference type="ARBA" id="ARBA00023136"/>
    </source>
</evidence>
<dbReference type="CDD" id="cd12913">
    <property type="entry name" value="PDC1_MCP_like"/>
    <property type="match status" value="1"/>
</dbReference>
<keyword evidence="5 6" id="KW-0472">Membrane</keyword>
<evidence type="ECO:0000313" key="9">
    <source>
        <dbReference type="Proteomes" id="UP000324646"/>
    </source>
</evidence>
<dbReference type="Gene3D" id="3.30.450.20">
    <property type="entry name" value="PAS domain"/>
    <property type="match status" value="2"/>
</dbReference>
<dbReference type="InterPro" id="IPR029151">
    <property type="entry name" value="Sensor-like_sf"/>
</dbReference>
<keyword evidence="4 6" id="KW-1133">Transmembrane helix</keyword>
<gene>
    <name evidence="8" type="ORF">FQB35_14985</name>
</gene>
<comment type="subcellular location">
    <subcellularLocation>
        <location evidence="1">Cell membrane</location>
        <topology evidence="1">Multi-pass membrane protein</topology>
    </subcellularLocation>
</comment>
<proteinExistence type="predicted"/>
<keyword evidence="2" id="KW-1003">Cell membrane</keyword>
<reference evidence="8 9" key="1">
    <citation type="submission" date="2019-07" db="EMBL/GenBank/DDBJ databases">
        <title>Complete genome of Crassaminicella thermophila SY095.</title>
        <authorList>
            <person name="Li X."/>
        </authorList>
    </citation>
    <scope>NUCLEOTIDE SEQUENCE [LARGE SCALE GENOMIC DNA]</scope>
    <source>
        <strain evidence="8 9">SY095</strain>
    </source>
</reference>
<keyword evidence="9" id="KW-1185">Reference proteome</keyword>
<feature type="transmembrane region" description="Helical" evidence="6">
    <location>
        <begin position="295"/>
        <end position="314"/>
    </location>
</feature>
<evidence type="ECO:0000256" key="3">
    <source>
        <dbReference type="ARBA" id="ARBA00022692"/>
    </source>
</evidence>
<dbReference type="AlphaFoldDB" id="A0A5C0SHJ9"/>
<keyword evidence="3 6" id="KW-0812">Transmembrane</keyword>
<feature type="transmembrane region" description="Helical" evidence="6">
    <location>
        <begin position="9"/>
        <end position="29"/>
    </location>
</feature>
<accession>A0A5C0SHJ9</accession>
<dbReference type="SUPFAM" id="SSF103190">
    <property type="entry name" value="Sensory domain-like"/>
    <property type="match status" value="1"/>
</dbReference>
<dbReference type="Proteomes" id="UP000324646">
    <property type="component" value="Chromosome"/>
</dbReference>
<dbReference type="InterPro" id="IPR033479">
    <property type="entry name" value="dCache_1"/>
</dbReference>
<evidence type="ECO:0000256" key="1">
    <source>
        <dbReference type="ARBA" id="ARBA00004651"/>
    </source>
</evidence>
<dbReference type="Pfam" id="PF02743">
    <property type="entry name" value="dCache_1"/>
    <property type="match status" value="1"/>
</dbReference>
<dbReference type="OrthoDB" id="9760371at2"/>
<evidence type="ECO:0000256" key="6">
    <source>
        <dbReference type="SAM" id="Phobius"/>
    </source>
</evidence>
<evidence type="ECO:0000256" key="2">
    <source>
        <dbReference type="ARBA" id="ARBA00022475"/>
    </source>
</evidence>
<dbReference type="GO" id="GO:0005886">
    <property type="term" value="C:plasma membrane"/>
    <property type="evidence" value="ECO:0007669"/>
    <property type="project" value="UniProtKB-SubCell"/>
</dbReference>
<name>A0A5C0SHJ9_CRATE</name>
<evidence type="ECO:0000256" key="4">
    <source>
        <dbReference type="ARBA" id="ARBA00022989"/>
    </source>
</evidence>
<dbReference type="CDD" id="cd12912">
    <property type="entry name" value="PDC2_MCP_like"/>
    <property type="match status" value="1"/>
</dbReference>
<organism evidence="8 9">
    <name type="scientific">Crassaminicella thermophila</name>
    <dbReference type="NCBI Taxonomy" id="2599308"/>
    <lineage>
        <taxon>Bacteria</taxon>
        <taxon>Bacillati</taxon>
        <taxon>Bacillota</taxon>
        <taxon>Clostridia</taxon>
        <taxon>Eubacteriales</taxon>
        <taxon>Clostridiaceae</taxon>
        <taxon>Crassaminicella</taxon>
    </lineage>
</organism>
<sequence>MIMNISHKFVLLFIIGCIVAFSLMGIFYLDHSRSIINNQYIESFDSSIIQLNNSISEFFSNFENALDMFSKNEMVQKVSDDPEKYYIPTMQFFKSFQQSYSSTAFAYFAPNKIILKNKKLITWPDTSDVLANTDWTASKRPWYKNAVKANGKIAWTKPYIDATTKKPIITISKVVKNSKGQLKGVMAIDFFLDELSNKIENFKAFKQGYAFVIDKDRSGYIFIVKDMQNRKFDKIIKADWMKRVFEKKSGSLNIKENNTDYYVTYTTNEITGWKVLGIIEKEKVYKNTRDMMQKIFTSSLIIMSIGILTIAYIAKQMTKSIKDLRESINDNENINGDDLPNQFNSLLKENQNYESLIDESSAYMSKLFECQWELENLMDIVKNKIEESYDIEIFRNLENIIDKLINFRNQFESSKSKLYQLQKENIQNHMDLVVEKIKERKNKHIPFEINEILNRIEKKIFIKDIEN</sequence>